<dbReference type="InterPro" id="IPR013766">
    <property type="entry name" value="Thioredoxin_domain"/>
</dbReference>
<dbReference type="PANTHER" id="PTHR42852:SF12">
    <property type="entry name" value="THIOL-DISULFIDE OXIDOREDUCTASE YKUV"/>
    <property type="match status" value="1"/>
</dbReference>
<sequence length="145" mass="16298">MRVGTPFPGLDGATQWIGVDAAPELAVGQPILVHFWAVSCHICHETMPQVTEYRDLYVPKGLQLVSIHMPRYESDTEIQKVFEDIATYGMTQPIGVDNLHAIAELYQNEYVPAYFLFDREGNLKFRAAGDKGLQNVGKKLQELFA</sequence>
<comment type="caution">
    <text evidence="3">The sequence shown here is derived from an EMBL/GenBank/DDBJ whole genome shotgun (WGS) entry which is preliminary data.</text>
</comment>
<accession>A0A2U3DAV8</accession>
<proteinExistence type="predicted"/>
<evidence type="ECO:0000313" key="4">
    <source>
        <dbReference type="Proteomes" id="UP000245380"/>
    </source>
</evidence>
<dbReference type="Pfam" id="PF00578">
    <property type="entry name" value="AhpC-TSA"/>
    <property type="match status" value="1"/>
</dbReference>
<protein>
    <submittedName>
        <fullName evidence="3">Thiol-disulfide oxidoreductase</fullName>
    </submittedName>
</protein>
<dbReference type="SUPFAM" id="SSF52833">
    <property type="entry name" value="Thioredoxin-like"/>
    <property type="match status" value="1"/>
</dbReference>
<gene>
    <name evidence="3" type="ORF">BM613_03430</name>
</gene>
<dbReference type="GO" id="GO:0016209">
    <property type="term" value="F:antioxidant activity"/>
    <property type="evidence" value="ECO:0007669"/>
    <property type="project" value="InterPro"/>
</dbReference>
<dbReference type="PROSITE" id="PS51352">
    <property type="entry name" value="THIOREDOXIN_2"/>
    <property type="match status" value="1"/>
</dbReference>
<evidence type="ECO:0000259" key="2">
    <source>
        <dbReference type="PROSITE" id="PS51352"/>
    </source>
</evidence>
<dbReference type="InterPro" id="IPR000866">
    <property type="entry name" value="AhpC/TSA"/>
</dbReference>
<keyword evidence="1" id="KW-1015">Disulfide bond</keyword>
<evidence type="ECO:0000313" key="3">
    <source>
        <dbReference type="EMBL" id="PWI58418.1"/>
    </source>
</evidence>
<dbReference type="GO" id="GO:0016491">
    <property type="term" value="F:oxidoreductase activity"/>
    <property type="evidence" value="ECO:0007669"/>
    <property type="project" value="InterPro"/>
</dbReference>
<keyword evidence="4" id="KW-1185">Reference proteome</keyword>
<organism evidence="3 4">
    <name type="scientific">Sulfoacidibacillus thermotolerans</name>
    <name type="common">Acidibacillus sulfuroxidans</name>
    <dbReference type="NCBI Taxonomy" id="1765684"/>
    <lineage>
        <taxon>Bacteria</taxon>
        <taxon>Bacillati</taxon>
        <taxon>Bacillota</taxon>
        <taxon>Bacilli</taxon>
        <taxon>Bacillales</taxon>
        <taxon>Alicyclobacillaceae</taxon>
        <taxon>Sulfoacidibacillus</taxon>
    </lineage>
</organism>
<name>A0A2U3DAV8_SULT2</name>
<dbReference type="Proteomes" id="UP000245380">
    <property type="component" value="Unassembled WGS sequence"/>
</dbReference>
<evidence type="ECO:0000256" key="1">
    <source>
        <dbReference type="ARBA" id="ARBA00023157"/>
    </source>
</evidence>
<dbReference type="PANTHER" id="PTHR42852">
    <property type="entry name" value="THIOL:DISULFIDE INTERCHANGE PROTEIN DSBE"/>
    <property type="match status" value="1"/>
</dbReference>
<dbReference type="InterPro" id="IPR036249">
    <property type="entry name" value="Thioredoxin-like_sf"/>
</dbReference>
<dbReference type="EMBL" id="MPDK01000004">
    <property type="protein sequence ID" value="PWI58418.1"/>
    <property type="molecule type" value="Genomic_DNA"/>
</dbReference>
<dbReference type="AlphaFoldDB" id="A0A2U3DAV8"/>
<feature type="domain" description="Thioredoxin" evidence="2">
    <location>
        <begin position="1"/>
        <end position="145"/>
    </location>
</feature>
<dbReference type="InterPro" id="IPR050553">
    <property type="entry name" value="Thioredoxin_ResA/DsbE_sf"/>
</dbReference>
<dbReference type="CDD" id="cd02966">
    <property type="entry name" value="TlpA_like_family"/>
    <property type="match status" value="1"/>
</dbReference>
<reference evidence="3 4" key="1">
    <citation type="submission" date="2016-11" db="EMBL/GenBank/DDBJ databases">
        <title>Comparative genomics of Acidibacillus ferroxidans species.</title>
        <authorList>
            <person name="Oliveira G."/>
            <person name="Nunes G."/>
            <person name="Oliveira R."/>
            <person name="Araujo F."/>
            <person name="Salim A."/>
            <person name="Scholte L."/>
            <person name="Morais D."/>
            <person name="Nancucheo I."/>
            <person name="Johnson D.B."/>
            <person name="Grail B."/>
            <person name="Bittencourt J."/>
            <person name="Valadares R."/>
        </authorList>
    </citation>
    <scope>NUCLEOTIDE SEQUENCE [LARGE SCALE GENOMIC DNA]</scope>
    <source>
        <strain evidence="3 4">Y002</strain>
    </source>
</reference>
<dbReference type="Gene3D" id="3.40.30.10">
    <property type="entry name" value="Glutaredoxin"/>
    <property type="match status" value="1"/>
</dbReference>